<keyword evidence="1" id="KW-0472">Membrane</keyword>
<proteinExistence type="predicted"/>
<sequence>MTFHSQHVVDPVRRLAKYTCVLQDYEKVYIFISVMLLVNVTCCSLCWSKIFLHQVYLYIAAMFLSKEYVAAYAGKRYSCIKLNRTRRSQKSCHIPMLLSNYQWPSKPTEEKKDLSQVYLTNWVFSLSADPLSSTVAQQVLKRLESLADNMNGYLSRVPSPQCRS</sequence>
<reference evidence="2 3" key="1">
    <citation type="journal article" date="2011" name="Science">
        <title>The ecoresponsive genome of Daphnia pulex.</title>
        <authorList>
            <person name="Colbourne J.K."/>
            <person name="Pfrender M.E."/>
            <person name="Gilbert D."/>
            <person name="Thomas W.K."/>
            <person name="Tucker A."/>
            <person name="Oakley T.H."/>
            <person name="Tokishita S."/>
            <person name="Aerts A."/>
            <person name="Arnold G.J."/>
            <person name="Basu M.K."/>
            <person name="Bauer D.J."/>
            <person name="Caceres C.E."/>
            <person name="Carmel L."/>
            <person name="Casola C."/>
            <person name="Choi J.H."/>
            <person name="Detter J.C."/>
            <person name="Dong Q."/>
            <person name="Dusheyko S."/>
            <person name="Eads B.D."/>
            <person name="Frohlich T."/>
            <person name="Geiler-Samerotte K.A."/>
            <person name="Gerlach D."/>
            <person name="Hatcher P."/>
            <person name="Jogdeo S."/>
            <person name="Krijgsveld J."/>
            <person name="Kriventseva E.V."/>
            <person name="Kultz D."/>
            <person name="Laforsch C."/>
            <person name="Lindquist E."/>
            <person name="Lopez J."/>
            <person name="Manak J.R."/>
            <person name="Muller J."/>
            <person name="Pangilinan J."/>
            <person name="Patwardhan R.P."/>
            <person name="Pitluck S."/>
            <person name="Pritham E.J."/>
            <person name="Rechtsteiner A."/>
            <person name="Rho M."/>
            <person name="Rogozin I.B."/>
            <person name="Sakarya O."/>
            <person name="Salamov A."/>
            <person name="Schaack S."/>
            <person name="Shapiro H."/>
            <person name="Shiga Y."/>
            <person name="Skalitzky C."/>
            <person name="Smith Z."/>
            <person name="Souvorov A."/>
            <person name="Sung W."/>
            <person name="Tang Z."/>
            <person name="Tsuchiya D."/>
            <person name="Tu H."/>
            <person name="Vos H."/>
            <person name="Wang M."/>
            <person name="Wolf Y.I."/>
            <person name="Yamagata H."/>
            <person name="Yamada T."/>
            <person name="Ye Y."/>
            <person name="Shaw J.R."/>
            <person name="Andrews J."/>
            <person name="Crease T.J."/>
            <person name="Tang H."/>
            <person name="Lucas S.M."/>
            <person name="Robertson H.M."/>
            <person name="Bork P."/>
            <person name="Koonin E.V."/>
            <person name="Zdobnov E.M."/>
            <person name="Grigoriev I.V."/>
            <person name="Lynch M."/>
            <person name="Boore J.L."/>
        </authorList>
    </citation>
    <scope>NUCLEOTIDE SEQUENCE [LARGE SCALE GENOMIC DNA]</scope>
</reference>
<name>E9FYJ8_DAPPU</name>
<dbReference type="AlphaFoldDB" id="E9FYJ8"/>
<protein>
    <submittedName>
        <fullName evidence="2">Uncharacterized protein</fullName>
    </submittedName>
</protein>
<feature type="transmembrane region" description="Helical" evidence="1">
    <location>
        <begin position="28"/>
        <end position="48"/>
    </location>
</feature>
<evidence type="ECO:0000256" key="1">
    <source>
        <dbReference type="SAM" id="Phobius"/>
    </source>
</evidence>
<dbReference type="EMBL" id="GL732527">
    <property type="protein sequence ID" value="EFX87540.1"/>
    <property type="molecule type" value="Genomic_DNA"/>
</dbReference>
<evidence type="ECO:0000313" key="3">
    <source>
        <dbReference type="Proteomes" id="UP000000305"/>
    </source>
</evidence>
<dbReference type="InParanoid" id="E9FYJ8"/>
<dbReference type="KEGG" id="dpx:DAPPUDRAFT_96671"/>
<keyword evidence="1" id="KW-0812">Transmembrane</keyword>
<dbReference type="HOGENOM" id="CLU_1620705_0_0_1"/>
<accession>E9FYJ8</accession>
<evidence type="ECO:0000313" key="2">
    <source>
        <dbReference type="EMBL" id="EFX87540.1"/>
    </source>
</evidence>
<keyword evidence="1" id="KW-1133">Transmembrane helix</keyword>
<keyword evidence="3" id="KW-1185">Reference proteome</keyword>
<dbReference type="Proteomes" id="UP000000305">
    <property type="component" value="Unassembled WGS sequence"/>
</dbReference>
<gene>
    <name evidence="2" type="ORF">DAPPUDRAFT_96671</name>
</gene>
<organism evidence="2 3">
    <name type="scientific">Daphnia pulex</name>
    <name type="common">Water flea</name>
    <dbReference type="NCBI Taxonomy" id="6669"/>
    <lineage>
        <taxon>Eukaryota</taxon>
        <taxon>Metazoa</taxon>
        <taxon>Ecdysozoa</taxon>
        <taxon>Arthropoda</taxon>
        <taxon>Crustacea</taxon>
        <taxon>Branchiopoda</taxon>
        <taxon>Diplostraca</taxon>
        <taxon>Cladocera</taxon>
        <taxon>Anomopoda</taxon>
        <taxon>Daphniidae</taxon>
        <taxon>Daphnia</taxon>
    </lineage>
</organism>